<dbReference type="EMBL" id="VTPC01091270">
    <property type="protein sequence ID" value="KAF2878860.1"/>
    <property type="molecule type" value="Genomic_DNA"/>
</dbReference>
<sequence>MGPNRFWSISRFLRIDNANNCADRLATDKAAVITDILNLLNANLRSFYSASGRLIVDEQLFACRGRTRFTQFMLSKPAKCGIKVWWVCNVRNSYPLTGQIYTGKVIAARETNQGERVVKDLCRRNFATRLGIECVLGKPLVAADYEENPGSRNSPPRDAIGLRKVVGNCFMCMSVAEKRFRKTRKLCNG</sequence>
<comment type="caution">
    <text evidence="2">The sequence shown here is derived from an EMBL/GenBank/DDBJ whole genome shotgun (WGS) entry which is preliminary data.</text>
</comment>
<evidence type="ECO:0000259" key="1">
    <source>
        <dbReference type="Pfam" id="PF13843"/>
    </source>
</evidence>
<accession>A0A8K0C868</accession>
<protein>
    <recommendedName>
        <fullName evidence="1">PiggyBac transposable element-derived protein domain-containing protein</fullName>
    </recommendedName>
</protein>
<dbReference type="AlphaFoldDB" id="A0A8K0C868"/>
<feature type="domain" description="PiggyBac transposable element-derived protein" evidence="1">
    <location>
        <begin position="1"/>
        <end position="123"/>
    </location>
</feature>
<organism evidence="2 3">
    <name type="scientific">Ignelater luminosus</name>
    <name type="common">Cucubano</name>
    <name type="synonym">Pyrophorus luminosus</name>
    <dbReference type="NCBI Taxonomy" id="2038154"/>
    <lineage>
        <taxon>Eukaryota</taxon>
        <taxon>Metazoa</taxon>
        <taxon>Ecdysozoa</taxon>
        <taxon>Arthropoda</taxon>
        <taxon>Hexapoda</taxon>
        <taxon>Insecta</taxon>
        <taxon>Pterygota</taxon>
        <taxon>Neoptera</taxon>
        <taxon>Endopterygota</taxon>
        <taxon>Coleoptera</taxon>
        <taxon>Polyphaga</taxon>
        <taxon>Elateriformia</taxon>
        <taxon>Elateroidea</taxon>
        <taxon>Elateridae</taxon>
        <taxon>Agrypninae</taxon>
        <taxon>Pyrophorini</taxon>
        <taxon>Ignelater</taxon>
    </lineage>
</organism>
<keyword evidence="3" id="KW-1185">Reference proteome</keyword>
<dbReference type="PANTHER" id="PTHR46599:SF6">
    <property type="entry name" value="DUAL SPECIFICITY PHOSPHATASE 26"/>
    <property type="match status" value="1"/>
</dbReference>
<dbReference type="Pfam" id="PF13843">
    <property type="entry name" value="DDE_Tnp_1_7"/>
    <property type="match status" value="1"/>
</dbReference>
<evidence type="ECO:0000313" key="2">
    <source>
        <dbReference type="EMBL" id="KAF2878860.1"/>
    </source>
</evidence>
<dbReference type="OrthoDB" id="10038921at2759"/>
<reference evidence="2" key="1">
    <citation type="submission" date="2019-08" db="EMBL/GenBank/DDBJ databases">
        <title>The genome of the North American firefly Photinus pyralis.</title>
        <authorList>
            <consortium name="Photinus pyralis genome working group"/>
            <person name="Fallon T.R."/>
            <person name="Sander Lower S.E."/>
            <person name="Weng J.-K."/>
        </authorList>
    </citation>
    <scope>NUCLEOTIDE SEQUENCE</scope>
    <source>
        <strain evidence="2">TRF0915ILg1</strain>
        <tissue evidence="2">Whole body</tissue>
    </source>
</reference>
<dbReference type="InterPro" id="IPR029526">
    <property type="entry name" value="PGBD"/>
</dbReference>
<name>A0A8K0C868_IGNLU</name>
<proteinExistence type="predicted"/>
<gene>
    <name evidence="2" type="ORF">ILUMI_27310</name>
</gene>
<evidence type="ECO:0000313" key="3">
    <source>
        <dbReference type="Proteomes" id="UP000801492"/>
    </source>
</evidence>
<dbReference type="PANTHER" id="PTHR46599">
    <property type="entry name" value="PIGGYBAC TRANSPOSABLE ELEMENT-DERIVED PROTEIN 4"/>
    <property type="match status" value="1"/>
</dbReference>
<dbReference type="Proteomes" id="UP000801492">
    <property type="component" value="Unassembled WGS sequence"/>
</dbReference>